<evidence type="ECO:0000313" key="2">
    <source>
        <dbReference type="EMBL" id="SCL89521.1"/>
    </source>
</evidence>
<reference evidence="2" key="1">
    <citation type="submission" date="2016-08" db="EMBL/GenBank/DDBJ databases">
        <authorList>
            <consortium name="Pathogen Informatics"/>
        </authorList>
    </citation>
    <scope>NUCLEOTIDE SEQUENCE</scope>
    <source>
        <strain evidence="2">DS</strain>
    </source>
</reference>
<evidence type="ECO:0000256" key="1">
    <source>
        <dbReference type="SAM" id="SignalP"/>
    </source>
</evidence>
<proteinExistence type="predicted"/>
<dbReference type="Proteomes" id="UP000507536">
    <property type="component" value="Unassembled WGS sequence"/>
</dbReference>
<dbReference type="AlphaFoldDB" id="A0A1C6WLU1"/>
<name>A0A1C6WLU1_PLACE</name>
<protein>
    <recommendedName>
        <fullName evidence="3">Fam-a protein</fullName>
    </recommendedName>
</protein>
<dbReference type="SUPFAM" id="SSF55961">
    <property type="entry name" value="Bet v1-like"/>
    <property type="match status" value="1"/>
</dbReference>
<accession>A0A1C6WLU1</accession>
<evidence type="ECO:0008006" key="3">
    <source>
        <dbReference type="Google" id="ProtNLM"/>
    </source>
</evidence>
<organism evidence="2">
    <name type="scientific">Plasmodium chabaudi adami</name>
    <dbReference type="NCBI Taxonomy" id="5826"/>
    <lineage>
        <taxon>Eukaryota</taxon>
        <taxon>Sar</taxon>
        <taxon>Alveolata</taxon>
        <taxon>Apicomplexa</taxon>
        <taxon>Aconoidasida</taxon>
        <taxon>Haemosporida</taxon>
        <taxon>Plasmodiidae</taxon>
        <taxon>Plasmodium</taxon>
        <taxon>Plasmodium (Vinckeia)</taxon>
    </lineage>
</organism>
<keyword evidence="1" id="KW-0732">Signal</keyword>
<gene>
    <name evidence="2" type="ORF">PCHDS_000527000</name>
</gene>
<sequence>MNMLYIQIVFFLLNVFLHVNNKTLATELALGEDTLPREEYQCLTPEEVFVNHQHLLCTNPEEIRGARKLMNEAIEYLKKYAESVDDYETCRTAPYLHMLLYKKKHDKKTDVEKIHYTICGDSQYYDIIYNIWDPNHASPFNNGSVKSIQNINNYYPCVRSKFSNDTTTLRKKISIPSEILLCFSQKSSKDIRKGKLEKTVVNLAGYIVEANGSYINVTYVESIDGHATIYQEWLVGKLFNYYFVRR</sequence>
<feature type="signal peptide" evidence="1">
    <location>
        <begin position="1"/>
        <end position="25"/>
    </location>
</feature>
<feature type="chain" id="PRO_5008749881" description="Fam-a protein" evidence="1">
    <location>
        <begin position="26"/>
        <end position="246"/>
    </location>
</feature>
<dbReference type="EMBL" id="FMIN01000338">
    <property type="protein sequence ID" value="SCL89521.1"/>
    <property type="molecule type" value="Genomic_DNA"/>
</dbReference>